<dbReference type="EMBL" id="OV725082">
    <property type="protein sequence ID" value="CAH1406242.1"/>
    <property type="molecule type" value="Genomic_DNA"/>
</dbReference>
<evidence type="ECO:0000313" key="3">
    <source>
        <dbReference type="EMBL" id="CAH1406242.1"/>
    </source>
</evidence>
<organism evidence="3 4">
    <name type="scientific">Nezara viridula</name>
    <name type="common">Southern green stink bug</name>
    <name type="synonym">Cimex viridulus</name>
    <dbReference type="NCBI Taxonomy" id="85310"/>
    <lineage>
        <taxon>Eukaryota</taxon>
        <taxon>Metazoa</taxon>
        <taxon>Ecdysozoa</taxon>
        <taxon>Arthropoda</taxon>
        <taxon>Hexapoda</taxon>
        <taxon>Insecta</taxon>
        <taxon>Pterygota</taxon>
        <taxon>Neoptera</taxon>
        <taxon>Paraneoptera</taxon>
        <taxon>Hemiptera</taxon>
        <taxon>Heteroptera</taxon>
        <taxon>Panheteroptera</taxon>
        <taxon>Pentatomomorpha</taxon>
        <taxon>Pentatomoidea</taxon>
        <taxon>Pentatomidae</taxon>
        <taxon>Pentatominae</taxon>
        <taxon>Nezara</taxon>
    </lineage>
</organism>
<dbReference type="Gene3D" id="2.60.40.10">
    <property type="entry name" value="Immunoglobulins"/>
    <property type="match status" value="1"/>
</dbReference>
<proteinExistence type="predicted"/>
<protein>
    <recommendedName>
        <fullName evidence="2">Immunoglobulin I-set domain-containing protein</fullName>
    </recommendedName>
</protein>
<name>A0A9P0MXP4_NEZVI</name>
<feature type="domain" description="Immunoglobulin I-set" evidence="2">
    <location>
        <begin position="30"/>
        <end position="74"/>
    </location>
</feature>
<feature type="region of interest" description="Disordered" evidence="1">
    <location>
        <begin position="1"/>
        <end position="30"/>
    </location>
</feature>
<dbReference type="OrthoDB" id="6628645at2759"/>
<evidence type="ECO:0000259" key="2">
    <source>
        <dbReference type="Pfam" id="PF07679"/>
    </source>
</evidence>
<evidence type="ECO:0000313" key="4">
    <source>
        <dbReference type="Proteomes" id="UP001152798"/>
    </source>
</evidence>
<dbReference type="Proteomes" id="UP001152798">
    <property type="component" value="Chromosome 6"/>
</dbReference>
<dbReference type="SUPFAM" id="SSF48726">
    <property type="entry name" value="Immunoglobulin"/>
    <property type="match status" value="1"/>
</dbReference>
<dbReference type="InterPro" id="IPR013783">
    <property type="entry name" value="Ig-like_fold"/>
</dbReference>
<accession>A0A9P0MXP4</accession>
<gene>
    <name evidence="3" type="ORF">NEZAVI_LOCUS14229</name>
</gene>
<sequence>MRIGSAKSASISKSRLSRLQQSRSKFEPLTEEVPMSTVKSKMKLTIRSASIEDFGIYTCASKNNLGEADGTVKLYHNYA</sequence>
<dbReference type="Pfam" id="PF07679">
    <property type="entry name" value="I-set"/>
    <property type="match status" value="1"/>
</dbReference>
<dbReference type="AlphaFoldDB" id="A0A9P0MXP4"/>
<dbReference type="InterPro" id="IPR013098">
    <property type="entry name" value="Ig_I-set"/>
</dbReference>
<keyword evidence="4" id="KW-1185">Reference proteome</keyword>
<reference evidence="3" key="1">
    <citation type="submission" date="2022-01" db="EMBL/GenBank/DDBJ databases">
        <authorList>
            <person name="King R."/>
        </authorList>
    </citation>
    <scope>NUCLEOTIDE SEQUENCE</scope>
</reference>
<feature type="compositionally biased region" description="Low complexity" evidence="1">
    <location>
        <begin position="1"/>
        <end position="23"/>
    </location>
</feature>
<evidence type="ECO:0000256" key="1">
    <source>
        <dbReference type="SAM" id="MobiDB-lite"/>
    </source>
</evidence>
<dbReference type="InterPro" id="IPR036179">
    <property type="entry name" value="Ig-like_dom_sf"/>
</dbReference>